<sequence length="124" mass="14356">MAIWNDEIEDQFISLIQERPALYDITDKLYANRIVKTGLWREIETQLVLPEKELRKKWDSLRTQYTRYKKLAPSGSSGAPKTGRQQWILARLQFLRASAYDVTVPSCSFFCSCSAVSAQWSFLS</sequence>
<feature type="domain" description="MADF" evidence="1">
    <location>
        <begin position="11"/>
        <end position="100"/>
    </location>
</feature>
<dbReference type="OrthoDB" id="8881252at2759"/>
<proteinExistence type="predicted"/>
<dbReference type="Proteomes" id="UP000504611">
    <property type="component" value="Unplaced"/>
</dbReference>
<dbReference type="RefSeq" id="XP_010769947.1">
    <property type="nucleotide sequence ID" value="XM_010771645.1"/>
</dbReference>
<evidence type="ECO:0000259" key="1">
    <source>
        <dbReference type="PROSITE" id="PS51029"/>
    </source>
</evidence>
<dbReference type="GeneID" id="104945911"/>
<dbReference type="InterPro" id="IPR039353">
    <property type="entry name" value="TF_Adf1"/>
</dbReference>
<evidence type="ECO:0000313" key="2">
    <source>
        <dbReference type="Proteomes" id="UP000504611"/>
    </source>
</evidence>
<dbReference type="AlphaFoldDB" id="A0A6I9N011"/>
<evidence type="ECO:0000313" key="3">
    <source>
        <dbReference type="RefSeq" id="XP_010769947.1"/>
    </source>
</evidence>
<protein>
    <submittedName>
        <fullName evidence="3">Transcription factor Adf-1-like</fullName>
    </submittedName>
</protein>
<dbReference type="PANTHER" id="PTHR12243">
    <property type="entry name" value="MADF DOMAIN TRANSCRIPTION FACTOR"/>
    <property type="match status" value="1"/>
</dbReference>
<name>A0A6I9N011_9TELE</name>
<dbReference type="InterPro" id="IPR006578">
    <property type="entry name" value="MADF-dom"/>
</dbReference>
<dbReference type="Pfam" id="PF10545">
    <property type="entry name" value="MADF_DNA_bdg"/>
    <property type="match status" value="1"/>
</dbReference>
<reference evidence="3" key="1">
    <citation type="submission" date="2025-08" db="UniProtKB">
        <authorList>
            <consortium name="RefSeq"/>
        </authorList>
    </citation>
    <scope>IDENTIFICATION</scope>
    <source>
        <tissue evidence="3">Muscle</tissue>
    </source>
</reference>
<accession>A0A6I9N011</accession>
<dbReference type="SMART" id="SM00595">
    <property type="entry name" value="MADF"/>
    <property type="match status" value="1"/>
</dbReference>
<dbReference type="PANTHER" id="PTHR12243:SF67">
    <property type="entry name" value="COREPRESSOR OF PANGOLIN, ISOFORM A-RELATED"/>
    <property type="match status" value="1"/>
</dbReference>
<keyword evidence="2" id="KW-1185">Reference proteome</keyword>
<dbReference type="KEGG" id="ncc:104945911"/>
<gene>
    <name evidence="3" type="primary">LOC104945911</name>
</gene>
<dbReference type="PROSITE" id="PS51029">
    <property type="entry name" value="MADF"/>
    <property type="match status" value="1"/>
</dbReference>
<organism evidence="2 3">
    <name type="scientific">Notothenia coriiceps</name>
    <name type="common">black rockcod</name>
    <dbReference type="NCBI Taxonomy" id="8208"/>
    <lineage>
        <taxon>Eukaryota</taxon>
        <taxon>Metazoa</taxon>
        <taxon>Chordata</taxon>
        <taxon>Craniata</taxon>
        <taxon>Vertebrata</taxon>
        <taxon>Euteleostomi</taxon>
        <taxon>Actinopterygii</taxon>
        <taxon>Neopterygii</taxon>
        <taxon>Teleostei</taxon>
        <taxon>Neoteleostei</taxon>
        <taxon>Acanthomorphata</taxon>
        <taxon>Eupercaria</taxon>
        <taxon>Perciformes</taxon>
        <taxon>Notothenioidei</taxon>
        <taxon>Nototheniidae</taxon>
        <taxon>Notothenia</taxon>
    </lineage>
</organism>